<evidence type="ECO:0000256" key="1">
    <source>
        <dbReference type="SAM" id="Phobius"/>
    </source>
</evidence>
<feature type="transmembrane region" description="Helical" evidence="1">
    <location>
        <begin position="169"/>
        <end position="188"/>
    </location>
</feature>
<keyword evidence="1" id="KW-0812">Transmembrane</keyword>
<feature type="transmembrane region" description="Helical" evidence="1">
    <location>
        <begin position="117"/>
        <end position="134"/>
    </location>
</feature>
<proteinExistence type="predicted"/>
<sequence>MAKNNLSMLLSDFYEKINPNNNYTRFAKVLDAIKSQSNTNVESIQDPRIIFQNFYNKIKTFSNGPLGYSVILSFCVLFYFYFANNFIYYLIGLFIPGYWTYLLLSDENFIIIDIKDMAIYFVIFSHLEFFSFIFESAISLIYLKIAIIIFFNNILVYNKDLLKTIYEKIIVFDKVVITFMGFVLVKLYNEFIKIMDNVNILTLADSKKQM</sequence>
<reference evidence="2" key="1">
    <citation type="submission" date="2011-10" db="EMBL/GenBank/DDBJ databases">
        <title>Provirophages and transpovirons: unique mobilome of giant viruses.</title>
        <authorList>
            <person name="Desnues C."/>
            <person name="LaScola B."/>
            <person name="Yutin N."/>
            <person name="Fournous G."/>
            <person name="Koonin E."/>
            <person name="Raoult D."/>
        </authorList>
    </citation>
    <scope>NUCLEOTIDE SEQUENCE</scope>
    <source>
        <strain evidence="2">Mv13-mv</strain>
    </source>
</reference>
<gene>
    <name evidence="2" type="ORF">mv_R308</name>
</gene>
<keyword evidence="1" id="KW-0472">Membrane</keyword>
<keyword evidence="1" id="KW-1133">Transmembrane helix</keyword>
<name>H2EDP0_9VIRU</name>
<feature type="transmembrane region" description="Helical" evidence="1">
    <location>
        <begin position="86"/>
        <end position="105"/>
    </location>
</feature>
<dbReference type="EMBL" id="JN885997">
    <property type="protein sequence ID" value="AEX62513.1"/>
    <property type="molecule type" value="Genomic_DNA"/>
</dbReference>
<feature type="transmembrane region" description="Helical" evidence="1">
    <location>
        <begin position="140"/>
        <end position="157"/>
    </location>
</feature>
<accession>H2EDP0</accession>
<evidence type="ECO:0000313" key="2">
    <source>
        <dbReference type="EMBL" id="AEX62513.1"/>
    </source>
</evidence>
<feature type="transmembrane region" description="Helical" evidence="1">
    <location>
        <begin position="61"/>
        <end position="80"/>
    </location>
</feature>
<organism evidence="2">
    <name type="scientific">Moumouvirus sp. 'Monve'</name>
    <dbReference type="NCBI Taxonomy" id="1128131"/>
    <lineage>
        <taxon>Viruses</taxon>
        <taxon>Varidnaviria</taxon>
        <taxon>Bamfordvirae</taxon>
        <taxon>Nucleocytoviricota</taxon>
        <taxon>Megaviricetes</taxon>
        <taxon>Imitervirales</taxon>
        <taxon>Mimiviridae</taxon>
        <taxon>Megamimivirinae</taxon>
        <taxon>Moumouvirus</taxon>
    </lineage>
</organism>
<protein>
    <submittedName>
        <fullName evidence="2">Uncharacterized protein</fullName>
    </submittedName>
</protein>